<feature type="compositionally biased region" description="Basic and acidic residues" evidence="8">
    <location>
        <begin position="157"/>
        <end position="184"/>
    </location>
</feature>
<dbReference type="InterPro" id="IPR051376">
    <property type="entry name" value="CWC25_splicing_factor"/>
</dbReference>
<evidence type="ECO:0000256" key="4">
    <source>
        <dbReference type="ARBA" id="ARBA00022728"/>
    </source>
</evidence>
<dbReference type="PANTHER" id="PTHR16196">
    <property type="entry name" value="CELL CYCLE CONTROL PROTEIN CWF25"/>
    <property type="match status" value="1"/>
</dbReference>
<dbReference type="AlphaFoldDB" id="A0A9P7GRI1"/>
<keyword evidence="4" id="KW-0747">Spliceosome</keyword>
<evidence type="ECO:0000256" key="3">
    <source>
        <dbReference type="ARBA" id="ARBA00022664"/>
    </source>
</evidence>
<comment type="similarity">
    <text evidence="2">Belongs to the CWC25 family.</text>
</comment>
<feature type="compositionally biased region" description="Basic and acidic residues" evidence="8">
    <location>
        <begin position="279"/>
        <end position="312"/>
    </location>
</feature>
<feature type="region of interest" description="Disordered" evidence="8">
    <location>
        <begin position="157"/>
        <end position="360"/>
    </location>
</feature>
<keyword evidence="11" id="KW-1185">Reference proteome</keyword>
<organism evidence="10 11">
    <name type="scientific">Sphagnurus paluster</name>
    <dbReference type="NCBI Taxonomy" id="117069"/>
    <lineage>
        <taxon>Eukaryota</taxon>
        <taxon>Fungi</taxon>
        <taxon>Dikarya</taxon>
        <taxon>Basidiomycota</taxon>
        <taxon>Agaricomycotina</taxon>
        <taxon>Agaricomycetes</taxon>
        <taxon>Agaricomycetidae</taxon>
        <taxon>Agaricales</taxon>
        <taxon>Tricholomatineae</taxon>
        <taxon>Lyophyllaceae</taxon>
        <taxon>Sphagnurus</taxon>
    </lineage>
</organism>
<dbReference type="OrthoDB" id="21123at2759"/>
<keyword evidence="7" id="KW-0539">Nucleus</keyword>
<evidence type="ECO:0000256" key="6">
    <source>
        <dbReference type="ARBA" id="ARBA00023187"/>
    </source>
</evidence>
<reference evidence="10" key="2">
    <citation type="submission" date="2021-10" db="EMBL/GenBank/DDBJ databases">
        <title>Phylogenomics reveals ancestral predisposition of the termite-cultivated fungus Termitomyces towards a domesticated lifestyle.</title>
        <authorList>
            <person name="Auxier B."/>
            <person name="Grum-Grzhimaylo A."/>
            <person name="Cardenas M.E."/>
            <person name="Lodge J.D."/>
            <person name="Laessoe T."/>
            <person name="Pedersen O."/>
            <person name="Smith M.E."/>
            <person name="Kuyper T.W."/>
            <person name="Franco-Molano E.A."/>
            <person name="Baroni T.J."/>
            <person name="Aanen D.K."/>
        </authorList>
    </citation>
    <scope>NUCLEOTIDE SEQUENCE</scope>
    <source>
        <strain evidence="10">D49</strain>
    </source>
</reference>
<evidence type="ECO:0000256" key="1">
    <source>
        <dbReference type="ARBA" id="ARBA00004123"/>
    </source>
</evidence>
<evidence type="ECO:0000256" key="5">
    <source>
        <dbReference type="ARBA" id="ARBA00023054"/>
    </source>
</evidence>
<name>A0A9P7GRI1_9AGAR</name>
<evidence type="ECO:0000256" key="8">
    <source>
        <dbReference type="SAM" id="MobiDB-lite"/>
    </source>
</evidence>
<feature type="region of interest" description="Disordered" evidence="8">
    <location>
        <begin position="35"/>
        <end position="62"/>
    </location>
</feature>
<feature type="compositionally biased region" description="Basic and acidic residues" evidence="8">
    <location>
        <begin position="349"/>
        <end position="360"/>
    </location>
</feature>
<feature type="compositionally biased region" description="Basic residues" evidence="8">
    <location>
        <begin position="185"/>
        <end position="197"/>
    </location>
</feature>
<dbReference type="Proteomes" id="UP000717328">
    <property type="component" value="Unassembled WGS sequence"/>
</dbReference>
<evidence type="ECO:0000313" key="10">
    <source>
        <dbReference type="EMBL" id="KAG5654694.1"/>
    </source>
</evidence>
<feature type="domain" description="CBF1-interacting co-repressor CIR N-terminal" evidence="9">
    <location>
        <begin position="11"/>
        <end position="47"/>
    </location>
</feature>
<proteinExistence type="inferred from homology"/>
<evidence type="ECO:0000256" key="2">
    <source>
        <dbReference type="ARBA" id="ARBA00006695"/>
    </source>
</evidence>
<accession>A0A9P7GRI1</accession>
<dbReference type="InterPro" id="IPR022209">
    <property type="entry name" value="CWC25"/>
</dbReference>
<dbReference type="Pfam" id="PF12542">
    <property type="entry name" value="CWC25"/>
    <property type="match status" value="1"/>
</dbReference>
<evidence type="ECO:0000313" key="11">
    <source>
        <dbReference type="Proteomes" id="UP000717328"/>
    </source>
</evidence>
<dbReference type="PANTHER" id="PTHR16196:SF0">
    <property type="entry name" value="PRE-MRNA-SPLICING FACTOR CWC25 HOMOLOG"/>
    <property type="match status" value="1"/>
</dbReference>
<dbReference type="EMBL" id="JABCKI010000002">
    <property type="protein sequence ID" value="KAG5654694.1"/>
    <property type="molecule type" value="Genomic_DNA"/>
</dbReference>
<comment type="caution">
    <text evidence="10">The sequence shown here is derived from an EMBL/GenBank/DDBJ whole genome shotgun (WGS) entry which is preliminary data.</text>
</comment>
<keyword evidence="6" id="KW-0508">mRNA splicing</keyword>
<gene>
    <name evidence="10" type="ORF">H0H81_007450</name>
</gene>
<keyword evidence="3" id="KW-0507">mRNA processing</keyword>
<keyword evidence="5" id="KW-0175">Coiled coil</keyword>
<comment type="subcellular location">
    <subcellularLocation>
        <location evidence="1">Nucleus</location>
    </subcellularLocation>
</comment>
<dbReference type="SMART" id="SM01083">
    <property type="entry name" value="Cir_N"/>
    <property type="match status" value="1"/>
</dbReference>
<feature type="compositionally biased region" description="Basic and acidic residues" evidence="8">
    <location>
        <begin position="241"/>
        <end position="254"/>
    </location>
</feature>
<protein>
    <recommendedName>
        <fullName evidence="9">CBF1-interacting co-repressor CIR N-terminal domain-containing protein</fullName>
    </recommendedName>
</protein>
<reference evidence="10" key="1">
    <citation type="submission" date="2021-02" db="EMBL/GenBank/DDBJ databases">
        <authorList>
            <person name="Nieuwenhuis M."/>
            <person name="Van De Peppel L.J.J."/>
        </authorList>
    </citation>
    <scope>NUCLEOTIDE SEQUENCE</scope>
    <source>
        <strain evidence="10">D49</strain>
    </source>
</reference>
<dbReference type="GO" id="GO:0005684">
    <property type="term" value="C:U2-type spliceosomal complex"/>
    <property type="evidence" value="ECO:0007669"/>
    <property type="project" value="TreeGrafter"/>
</dbReference>
<evidence type="ECO:0000256" key="7">
    <source>
        <dbReference type="ARBA" id="ARBA00023242"/>
    </source>
</evidence>
<feature type="region of interest" description="Disordered" evidence="8">
    <location>
        <begin position="415"/>
        <end position="443"/>
    </location>
</feature>
<evidence type="ECO:0000259" key="9">
    <source>
        <dbReference type="SMART" id="SM01083"/>
    </source>
</evidence>
<sequence>MGGGDLNMKKSWHPLLLKNQERVWLEEKKALEEKKKLDQLRKEKEEERQLQELQRLQEEQTGKKRTEKLEWMYATPATGTSQNANDLEEYLLGNKRVDKILTADENAKVGASHKNFIAVQNANNARDIAAKIREDPLLAIKQQEQAALQALMKNPLRLREMQERNGIKPKKSKDERKREKEERKRLKHERKYGRRVSHSPDQRGAQHRRSASRDDHYSRHRRSPSPSGRSTHSLDVSRSYQDADRRSRHAEPYPKSRRYSQSPDHSRHHDLGSPRSSRRRLDERAAWPRSDESEDNNREGPGDSSRRSIDHGKRQRSHSSYYDRRSRSPPVKRARRSPSPPRRLSYEPSKSHPKDAKAVDDDRAARLAAMSTNAAAMSEERQQRLAAMLEKEKADLAADEAARAKSKGMGGFLSQEQKKVFGGSGGLEERIRRGRGGMVGNID</sequence>
<dbReference type="InterPro" id="IPR019339">
    <property type="entry name" value="CIR_N_dom"/>
</dbReference>
<feature type="compositionally biased region" description="Low complexity" evidence="8">
    <location>
        <begin position="224"/>
        <end position="233"/>
    </location>
</feature>
<dbReference type="GO" id="GO:0000398">
    <property type="term" value="P:mRNA splicing, via spliceosome"/>
    <property type="evidence" value="ECO:0007669"/>
    <property type="project" value="TreeGrafter"/>
</dbReference>
<dbReference type="Pfam" id="PF10197">
    <property type="entry name" value="Cir_N"/>
    <property type="match status" value="1"/>
</dbReference>